<feature type="region of interest" description="Disordered" evidence="1">
    <location>
        <begin position="555"/>
        <end position="634"/>
    </location>
</feature>
<dbReference type="eggNOG" id="ENOG502SE6J">
    <property type="taxonomic scope" value="Eukaryota"/>
</dbReference>
<dbReference type="PANTHER" id="PTHR23092">
    <property type="entry name" value="POLY(A) RNA POLYMERASE"/>
    <property type="match status" value="1"/>
</dbReference>
<dbReference type="HOGENOM" id="CLU_327772_0_0_1"/>
<feature type="region of interest" description="Disordered" evidence="1">
    <location>
        <begin position="326"/>
        <end position="349"/>
    </location>
</feature>
<dbReference type="GO" id="GO:0031123">
    <property type="term" value="P:RNA 3'-end processing"/>
    <property type="evidence" value="ECO:0000318"/>
    <property type="project" value="GO_Central"/>
</dbReference>
<gene>
    <name evidence="2" type="ORF">THAPSDRAFT_20734</name>
</gene>
<dbReference type="PaxDb" id="35128-Thaps20734"/>
<proteinExistence type="predicted"/>
<dbReference type="KEGG" id="tps:THAPSDRAFT_20734"/>
<feature type="compositionally biased region" description="Low complexity" evidence="1">
    <location>
        <begin position="50"/>
        <end position="62"/>
    </location>
</feature>
<dbReference type="InterPro" id="IPR045862">
    <property type="entry name" value="Trf4-like"/>
</dbReference>
<dbReference type="Gene3D" id="1.10.1410.10">
    <property type="match status" value="1"/>
</dbReference>
<dbReference type="GO" id="GO:0005730">
    <property type="term" value="C:nucleolus"/>
    <property type="evidence" value="ECO:0000318"/>
    <property type="project" value="GO_Central"/>
</dbReference>
<protein>
    <recommendedName>
        <fullName evidence="4">Polymerase nucleotidyl transferase domain-containing protein</fullName>
    </recommendedName>
</protein>
<evidence type="ECO:0000256" key="1">
    <source>
        <dbReference type="SAM" id="MobiDB-lite"/>
    </source>
</evidence>
<feature type="compositionally biased region" description="Low complexity" evidence="1">
    <location>
        <begin position="12"/>
        <end position="28"/>
    </location>
</feature>
<dbReference type="EMBL" id="CM000638">
    <property type="protein sequence ID" value="EED95765.1"/>
    <property type="molecule type" value="Genomic_DNA"/>
</dbReference>
<feature type="compositionally biased region" description="Acidic residues" evidence="1">
    <location>
        <begin position="555"/>
        <end position="576"/>
    </location>
</feature>
<dbReference type="PANTHER" id="PTHR23092:SF15">
    <property type="entry name" value="INACTIVE NON-CANONICAL POLY(A) RNA POLYMERASE PROTEIN TRF4-2-RELATED"/>
    <property type="match status" value="1"/>
</dbReference>
<evidence type="ECO:0000313" key="2">
    <source>
        <dbReference type="EMBL" id="EED95765.1"/>
    </source>
</evidence>
<feature type="compositionally biased region" description="Basic and acidic residues" evidence="1">
    <location>
        <begin position="111"/>
        <end position="125"/>
    </location>
</feature>
<feature type="compositionally biased region" description="Acidic residues" evidence="1">
    <location>
        <begin position="337"/>
        <end position="347"/>
    </location>
</feature>
<organism evidence="2 3">
    <name type="scientific">Thalassiosira pseudonana</name>
    <name type="common">Marine diatom</name>
    <name type="synonym">Cyclotella nana</name>
    <dbReference type="NCBI Taxonomy" id="35128"/>
    <lineage>
        <taxon>Eukaryota</taxon>
        <taxon>Sar</taxon>
        <taxon>Stramenopiles</taxon>
        <taxon>Ochrophyta</taxon>
        <taxon>Bacillariophyta</taxon>
        <taxon>Coscinodiscophyceae</taxon>
        <taxon>Thalassiosirophycidae</taxon>
        <taxon>Thalassiosirales</taxon>
        <taxon>Thalassiosiraceae</taxon>
        <taxon>Thalassiosira</taxon>
    </lineage>
</organism>
<dbReference type="Gene3D" id="3.30.460.10">
    <property type="entry name" value="Beta Polymerase, domain 2"/>
    <property type="match status" value="1"/>
</dbReference>
<dbReference type="GO" id="GO:1990817">
    <property type="term" value="F:poly(A) RNA polymerase activity"/>
    <property type="evidence" value="ECO:0000318"/>
    <property type="project" value="GO_Central"/>
</dbReference>
<feature type="region of interest" description="Disordered" evidence="1">
    <location>
        <begin position="1"/>
        <end position="141"/>
    </location>
</feature>
<accession>B8BQD9</accession>
<dbReference type="RefSeq" id="XP_002286124.1">
    <property type="nucleotide sequence ID" value="XM_002286088.1"/>
</dbReference>
<name>B8BQD9_THAPS</name>
<feature type="compositionally biased region" description="Basic and acidic residues" evidence="1">
    <location>
        <begin position="585"/>
        <end position="613"/>
    </location>
</feature>
<feature type="compositionally biased region" description="Basic residues" evidence="1">
    <location>
        <begin position="92"/>
        <end position="105"/>
    </location>
</feature>
<feature type="region of interest" description="Disordered" evidence="1">
    <location>
        <begin position="263"/>
        <end position="286"/>
    </location>
</feature>
<feature type="compositionally biased region" description="Polar residues" evidence="1">
    <location>
        <begin position="618"/>
        <end position="630"/>
    </location>
</feature>
<dbReference type="STRING" id="35128.B8BQD9"/>
<dbReference type="OMA" id="FTHTIEC"/>
<reference evidence="2 3" key="1">
    <citation type="journal article" date="2004" name="Science">
        <title>The genome of the diatom Thalassiosira pseudonana: ecology, evolution, and metabolism.</title>
        <authorList>
            <person name="Armbrust E.V."/>
            <person name="Berges J.A."/>
            <person name="Bowler C."/>
            <person name="Green B.R."/>
            <person name="Martinez D."/>
            <person name="Putnam N.H."/>
            <person name="Zhou S."/>
            <person name="Allen A.E."/>
            <person name="Apt K.E."/>
            <person name="Bechner M."/>
            <person name="Brzezinski M.A."/>
            <person name="Chaal B.K."/>
            <person name="Chiovitti A."/>
            <person name="Davis A.K."/>
            <person name="Demarest M.S."/>
            <person name="Detter J.C."/>
            <person name="Glavina T."/>
            <person name="Goodstein D."/>
            <person name="Hadi M.Z."/>
            <person name="Hellsten U."/>
            <person name="Hildebrand M."/>
            <person name="Jenkins B.D."/>
            <person name="Jurka J."/>
            <person name="Kapitonov V.V."/>
            <person name="Kroger N."/>
            <person name="Lau W.W."/>
            <person name="Lane T.W."/>
            <person name="Larimer F.W."/>
            <person name="Lippmeier J.C."/>
            <person name="Lucas S."/>
            <person name="Medina M."/>
            <person name="Montsant A."/>
            <person name="Obornik M."/>
            <person name="Parker M.S."/>
            <person name="Palenik B."/>
            <person name="Pazour G.J."/>
            <person name="Richardson P.M."/>
            <person name="Rynearson T.A."/>
            <person name="Saito M.A."/>
            <person name="Schwartz D.C."/>
            <person name="Thamatrakoln K."/>
            <person name="Valentin K."/>
            <person name="Vardi A."/>
            <person name="Wilkerson F.P."/>
            <person name="Rokhsar D.S."/>
        </authorList>
    </citation>
    <scope>NUCLEOTIDE SEQUENCE [LARGE SCALE GENOMIC DNA]</scope>
    <source>
        <strain evidence="2 3">CCMP1335</strain>
    </source>
</reference>
<feature type="compositionally biased region" description="Basic and acidic residues" evidence="1">
    <location>
        <begin position="398"/>
        <end position="409"/>
    </location>
</feature>
<reference evidence="2 3" key="2">
    <citation type="journal article" date="2008" name="Nature">
        <title>The Phaeodactylum genome reveals the evolutionary history of diatom genomes.</title>
        <authorList>
            <person name="Bowler C."/>
            <person name="Allen A.E."/>
            <person name="Badger J.H."/>
            <person name="Grimwood J."/>
            <person name="Jabbari K."/>
            <person name="Kuo A."/>
            <person name="Maheswari U."/>
            <person name="Martens C."/>
            <person name="Maumus F."/>
            <person name="Otillar R.P."/>
            <person name="Rayko E."/>
            <person name="Salamov A."/>
            <person name="Vandepoele K."/>
            <person name="Beszteri B."/>
            <person name="Gruber A."/>
            <person name="Heijde M."/>
            <person name="Katinka M."/>
            <person name="Mock T."/>
            <person name="Valentin K."/>
            <person name="Verret F."/>
            <person name="Berges J.A."/>
            <person name="Brownlee C."/>
            <person name="Cadoret J.P."/>
            <person name="Chiovitti A."/>
            <person name="Choi C.J."/>
            <person name="Coesel S."/>
            <person name="De Martino A."/>
            <person name="Detter J.C."/>
            <person name="Durkin C."/>
            <person name="Falciatore A."/>
            <person name="Fournet J."/>
            <person name="Haruta M."/>
            <person name="Huysman M.J."/>
            <person name="Jenkins B.D."/>
            <person name="Jiroutova K."/>
            <person name="Jorgensen R.E."/>
            <person name="Joubert Y."/>
            <person name="Kaplan A."/>
            <person name="Kroger N."/>
            <person name="Kroth P.G."/>
            <person name="La Roche J."/>
            <person name="Lindquist E."/>
            <person name="Lommer M."/>
            <person name="Martin-Jezequel V."/>
            <person name="Lopez P.J."/>
            <person name="Lucas S."/>
            <person name="Mangogna M."/>
            <person name="McGinnis K."/>
            <person name="Medlin L.K."/>
            <person name="Montsant A."/>
            <person name="Oudot-Le Secq M.P."/>
            <person name="Napoli C."/>
            <person name="Obornik M."/>
            <person name="Parker M.S."/>
            <person name="Petit J.L."/>
            <person name="Porcel B.M."/>
            <person name="Poulsen N."/>
            <person name="Robison M."/>
            <person name="Rychlewski L."/>
            <person name="Rynearson T.A."/>
            <person name="Schmutz J."/>
            <person name="Shapiro H."/>
            <person name="Siaut M."/>
            <person name="Stanley M."/>
            <person name="Sussman M.R."/>
            <person name="Taylor A.R."/>
            <person name="Vardi A."/>
            <person name="von Dassow P."/>
            <person name="Vyverman W."/>
            <person name="Willis A."/>
            <person name="Wyrwicz L.S."/>
            <person name="Rokhsar D.S."/>
            <person name="Weissenbach J."/>
            <person name="Armbrust E.V."/>
            <person name="Green B.R."/>
            <person name="Van de Peer Y."/>
            <person name="Grigoriev I.V."/>
        </authorList>
    </citation>
    <scope>NUCLEOTIDE SEQUENCE [LARGE SCALE GENOMIC DNA]</scope>
    <source>
        <strain evidence="2 3">CCMP1335</strain>
    </source>
</reference>
<dbReference type="InParanoid" id="B8BQD9"/>
<evidence type="ECO:0008006" key="4">
    <source>
        <dbReference type="Google" id="ProtNLM"/>
    </source>
</evidence>
<dbReference type="GO" id="GO:0031499">
    <property type="term" value="C:TRAMP complex"/>
    <property type="evidence" value="ECO:0000318"/>
    <property type="project" value="GO_Central"/>
</dbReference>
<feature type="compositionally biased region" description="Polar residues" evidence="1">
    <location>
        <begin position="506"/>
        <end position="518"/>
    </location>
</feature>
<feature type="region of interest" description="Disordered" evidence="1">
    <location>
        <begin position="395"/>
        <end position="473"/>
    </location>
</feature>
<dbReference type="GO" id="GO:0043634">
    <property type="term" value="P:polyadenylation-dependent ncRNA catabolic process"/>
    <property type="evidence" value="ECO:0000318"/>
    <property type="project" value="GO_Central"/>
</dbReference>
<feature type="compositionally biased region" description="Polar residues" evidence="1">
    <location>
        <begin position="526"/>
        <end position="535"/>
    </location>
</feature>
<dbReference type="AlphaFoldDB" id="B8BQD9"/>
<feature type="compositionally biased region" description="Basic residues" evidence="1">
    <location>
        <begin position="1"/>
        <end position="11"/>
    </location>
</feature>
<dbReference type="Proteomes" id="UP000001449">
    <property type="component" value="Chromosome 1"/>
</dbReference>
<feature type="region of interest" description="Disordered" evidence="1">
    <location>
        <begin position="501"/>
        <end position="542"/>
    </location>
</feature>
<feature type="compositionally biased region" description="Low complexity" evidence="1">
    <location>
        <begin position="74"/>
        <end position="91"/>
    </location>
</feature>
<sequence>MAKDPKKKKLNNAKGSSPASAAAAKSSSIKGTFGSKLTTPKSKSKKATSSKKSPSSSTSSSLARKKAKLESAAKKSTTKFSGSKSFSTSSKPKAKVAKAKHHNAKVPRVLPKNDRMAKKYGDERMTKKRKRKSDSKPVFHLRVDGGFNGDYYLRPENCPWHNAERQERFRDNIPDEYITSKSTVKRKPSSNNISELQLPSERVLSQIDAEIQSFSAYVRLTPSERNARSSFLDHIAEIAVNQFSNNGGGNYKGGGAFAQRNHQYRSQRRGGNTEEEDSDGVGVDKEDNDAIHVVPFGSFATQEICTFASDVDMCVWGIVKGETTTKPPQLEFVGGGDDSEEDEEDASQYERGETMLVKDRDECAVLTESSLLRTMDAIQSAASVKQEKSVVDLAATDQVDKSSGKEESHNVGGSGTDAGDGLFFIDRVGEEKETTEEDTTEPSNDEKPAATKESLSDEQPQQKRAVKKSKQKQNTESFQFVFDVDGVQELGGEVDDLVESSADAVASSQTNDKSNAQQKARAIPIQQVTVNSPQNDELEPGTFAAFGNLSEDAINVDDDSDADDGSDVVVLDDDDSADKMSSFYSRKEEQPQDQKEAHKEDRRQPKREHRDFDVISVGDSSSDESTAGDKTNSDEVLELSLTSNNVSGISAKSAPITKPVFGPTGKIRMRVVSVLQSLTTQLRRSSFTHTIECRSRAKVPIINCNTRTGFEGDIAIGGHNGVDTSAYAMTQVKRFFSFASVVLLLKVVSVQQGLDKPFTGGLGSYKLYVLVAHHIEQHLANGGNDRPSEILISILFRYGRVGSADDTASTDLKDQLRYKGLIHSDGGLCDLSNVFRIDDLVAVLLTAFVSEKRGSRVIVDQSCAMISLDPSHAIIPAK</sequence>
<dbReference type="GeneID" id="7445658"/>
<dbReference type="InterPro" id="IPR043519">
    <property type="entry name" value="NT_sf"/>
</dbReference>
<dbReference type="SUPFAM" id="SSF81631">
    <property type="entry name" value="PAP/OAS1 substrate-binding domain"/>
    <property type="match status" value="1"/>
</dbReference>
<keyword evidence="3" id="KW-1185">Reference proteome</keyword>
<evidence type="ECO:0000313" key="3">
    <source>
        <dbReference type="Proteomes" id="UP000001449"/>
    </source>
</evidence>